<organism evidence="3 4">
    <name type="scientific">Burkholderia pyrrocinia</name>
    <name type="common">Pseudomonas pyrrocinia</name>
    <dbReference type="NCBI Taxonomy" id="60550"/>
    <lineage>
        <taxon>Bacteria</taxon>
        <taxon>Pseudomonadati</taxon>
        <taxon>Pseudomonadota</taxon>
        <taxon>Betaproteobacteria</taxon>
        <taxon>Burkholderiales</taxon>
        <taxon>Burkholderiaceae</taxon>
        <taxon>Burkholderia</taxon>
        <taxon>Burkholderia cepacia complex</taxon>
    </lineage>
</organism>
<sequence>MKTIHIVPNNSAVGCMVCALDKPRRESLLVFTLWDDLTVGPLRDIDDTLGLRSEAALDCELLGHIYSVARWDFELIQCIALTDVPIVIWHGPCADDQLKLRRLAYRLRDTPQRLFEVGLSSDDISPLNRYHMGADDPIRMRDALTVAYFTPETLRTKLASAAPISAPRIDQLALEWQKIKEVDSPWRRWRSNALENTDFEELDARIVELATVEWQLARFVVGKLMGTFFVSDAIALWRISEAGAAGRIELRGNNYDLGSLKLRAVRTPSSRQ</sequence>
<proteinExistence type="predicted"/>
<protein>
    <submittedName>
        <fullName evidence="3">DUF3658 domain-containing protein</fullName>
    </submittedName>
</protein>
<reference evidence="3 4" key="1">
    <citation type="submission" date="2024-04" db="EMBL/GenBank/DDBJ databases">
        <title>Biological Control Activity of Plant Growth Promoting Rhizobacteria Burkholderia pyrrocinia BX1 against Tobacco black shank Introduction Tobacco black shank (TBS) caused by the oomycete Phytophthora. nicotianae (P. nicotianae) has become a destructive soil.</title>
        <authorList>
            <person name="Liu X."/>
            <person name="Shu C."/>
        </authorList>
    </citation>
    <scope>NUCLEOTIDE SEQUENCE [LARGE SCALE GENOMIC DNA]</scope>
    <source>
        <strain evidence="3 4">BX1</strain>
    </source>
</reference>
<dbReference type="EMBL" id="CP150850">
    <property type="protein sequence ID" value="WZW56699.1"/>
    <property type="molecule type" value="Genomic_DNA"/>
</dbReference>
<keyword evidence="4" id="KW-1185">Reference proteome</keyword>
<dbReference type="InterPro" id="IPR014973">
    <property type="entry name" value="DUF1835"/>
</dbReference>
<dbReference type="Proteomes" id="UP001484179">
    <property type="component" value="Chromosome 2"/>
</dbReference>
<evidence type="ECO:0000313" key="4">
    <source>
        <dbReference type="Proteomes" id="UP001484179"/>
    </source>
</evidence>
<feature type="domain" description="DUF1835" evidence="1">
    <location>
        <begin position="4"/>
        <end position="117"/>
    </location>
</feature>
<dbReference type="InterPro" id="IPR022123">
    <property type="entry name" value="DUF3658"/>
</dbReference>
<evidence type="ECO:0000313" key="3">
    <source>
        <dbReference type="EMBL" id="WZW56699.1"/>
    </source>
</evidence>
<accession>A0ABZ3BNR6</accession>
<name>A0ABZ3BNR6_BURPY</name>
<gene>
    <name evidence="3" type="ORF">WN985_29835</name>
</gene>
<dbReference type="Pfam" id="PF08874">
    <property type="entry name" value="DUF1835"/>
    <property type="match status" value="1"/>
</dbReference>
<evidence type="ECO:0000259" key="2">
    <source>
        <dbReference type="Pfam" id="PF12395"/>
    </source>
</evidence>
<dbReference type="PROSITE" id="PS51257">
    <property type="entry name" value="PROKAR_LIPOPROTEIN"/>
    <property type="match status" value="1"/>
</dbReference>
<feature type="domain" description="DUF3658" evidence="2">
    <location>
        <begin position="159"/>
        <end position="257"/>
    </location>
</feature>
<dbReference type="Pfam" id="PF12395">
    <property type="entry name" value="DUF3658"/>
    <property type="match status" value="1"/>
</dbReference>
<dbReference type="RefSeq" id="WP_342310555.1">
    <property type="nucleotide sequence ID" value="NZ_CP150850.1"/>
</dbReference>
<evidence type="ECO:0000259" key="1">
    <source>
        <dbReference type="Pfam" id="PF08874"/>
    </source>
</evidence>